<dbReference type="Proteomes" id="UP001497382">
    <property type="component" value="Unassembled WGS sequence"/>
</dbReference>
<dbReference type="InterPro" id="IPR011989">
    <property type="entry name" value="ARM-like"/>
</dbReference>
<dbReference type="SUPFAM" id="SSF48371">
    <property type="entry name" value="ARM repeat"/>
    <property type="match status" value="1"/>
</dbReference>
<protein>
    <recommendedName>
        <fullName evidence="4">Importin subunit alpha</fullName>
    </recommendedName>
</protein>
<dbReference type="InterPro" id="IPR016024">
    <property type="entry name" value="ARM-type_fold"/>
</dbReference>
<keyword evidence="3" id="KW-1185">Reference proteome</keyword>
<dbReference type="PANTHER" id="PTHR16356">
    <property type="entry name" value="TRANSMEMBRANE AND COILED-COIL DOMAIN-CONTAINING PROTEIN 6 TMCO6"/>
    <property type="match status" value="1"/>
</dbReference>
<evidence type="ECO:0000256" key="1">
    <source>
        <dbReference type="PROSITE-ProRule" id="PRU00259"/>
    </source>
</evidence>
<evidence type="ECO:0008006" key="4">
    <source>
        <dbReference type="Google" id="ProtNLM"/>
    </source>
</evidence>
<name>A0AAV2ABF2_9ARAC</name>
<dbReference type="PROSITE" id="PS50176">
    <property type="entry name" value="ARM_REPEAT"/>
    <property type="match status" value="1"/>
</dbReference>
<dbReference type="PANTHER" id="PTHR16356:SF1">
    <property type="entry name" value="TRANSMEMBRANE AND COILED-COIL DOMAIN-CONTAINING PROTEIN 6"/>
    <property type="match status" value="1"/>
</dbReference>
<dbReference type="Gene3D" id="1.25.10.10">
    <property type="entry name" value="Leucine-rich Repeat Variant"/>
    <property type="match status" value="1"/>
</dbReference>
<dbReference type="EMBL" id="CAXIEN010000142">
    <property type="protein sequence ID" value="CAL1281326.1"/>
    <property type="molecule type" value="Genomic_DNA"/>
</dbReference>
<feature type="repeat" description="ARM" evidence="1">
    <location>
        <begin position="178"/>
        <end position="204"/>
    </location>
</feature>
<sequence>MDMEQITADDPIRRLRAENRADIIASRKGDRDARFKQQRLSLQEVKELIADITLEEFKELVLRLKGRKPSLDTLKAIKNNCRTSTHAEAFFRVDGAFDALISIFIGKDANKQLEAAACLTNLACCSHKAAQRIIKRAGPYLVCFIGSGSCYLQDQSAWTAGNLADDCYDCFSLLKAQGLVPALFTLLKSPSSEVVKSAIHALRSCTKYGDPDLGSIIFAESENLKNLLNLLHKSGTEKVTLHNTGFTLYNIYYLAASQHVGISNCEAEVILNCLHKSVSNFPVDILIALPMIRCLGFMSSGNEICNYLSEEPMFFSCATQVFNSEYDCLKVEFLWALTNITVSGKVLLDVINLNSILKILDTSICSLDCSVVQVLYYLSTLAMKNEKIKEILQREDILKRISSILNCGEKSLQQAAETFFRIIRKHELLL</sequence>
<comment type="caution">
    <text evidence="2">The sequence shown here is derived from an EMBL/GenBank/DDBJ whole genome shotgun (WGS) entry which is preliminary data.</text>
</comment>
<evidence type="ECO:0000313" key="2">
    <source>
        <dbReference type="EMBL" id="CAL1281326.1"/>
    </source>
</evidence>
<dbReference type="InterPro" id="IPR000225">
    <property type="entry name" value="Armadillo"/>
</dbReference>
<proteinExistence type="predicted"/>
<dbReference type="AlphaFoldDB" id="A0AAV2ABF2"/>
<reference evidence="2 3" key="1">
    <citation type="submission" date="2024-04" db="EMBL/GenBank/DDBJ databases">
        <authorList>
            <person name="Rising A."/>
            <person name="Reimegard J."/>
            <person name="Sonavane S."/>
            <person name="Akerstrom W."/>
            <person name="Nylinder S."/>
            <person name="Hedman E."/>
            <person name="Kallberg Y."/>
        </authorList>
    </citation>
    <scope>NUCLEOTIDE SEQUENCE [LARGE SCALE GENOMIC DNA]</scope>
</reference>
<accession>A0AAV2ABF2</accession>
<evidence type="ECO:0000313" key="3">
    <source>
        <dbReference type="Proteomes" id="UP001497382"/>
    </source>
</evidence>
<organism evidence="2 3">
    <name type="scientific">Larinioides sclopetarius</name>
    <dbReference type="NCBI Taxonomy" id="280406"/>
    <lineage>
        <taxon>Eukaryota</taxon>
        <taxon>Metazoa</taxon>
        <taxon>Ecdysozoa</taxon>
        <taxon>Arthropoda</taxon>
        <taxon>Chelicerata</taxon>
        <taxon>Arachnida</taxon>
        <taxon>Araneae</taxon>
        <taxon>Araneomorphae</taxon>
        <taxon>Entelegynae</taxon>
        <taxon>Araneoidea</taxon>
        <taxon>Araneidae</taxon>
        <taxon>Larinioides</taxon>
    </lineage>
</organism>
<gene>
    <name evidence="2" type="ORF">LARSCL_LOCUS11505</name>
</gene>